<dbReference type="Pfam" id="PF20703">
    <property type="entry name" value="nSTAND1"/>
    <property type="match status" value="1"/>
</dbReference>
<feature type="domain" description="HTH cro/C1-type" evidence="2">
    <location>
        <begin position="21"/>
        <end position="77"/>
    </location>
</feature>
<dbReference type="SMART" id="SM00530">
    <property type="entry name" value="HTH_XRE"/>
    <property type="match status" value="1"/>
</dbReference>
<dbReference type="EMBL" id="BMRE01000001">
    <property type="protein sequence ID" value="GGU14847.1"/>
    <property type="molecule type" value="Genomic_DNA"/>
</dbReference>
<dbReference type="RefSeq" id="WP_189251665.1">
    <property type="nucleotide sequence ID" value="NZ_BMRE01000001.1"/>
</dbReference>
<dbReference type="Proteomes" id="UP000649573">
    <property type="component" value="Unassembled WGS sequence"/>
</dbReference>
<comment type="caution">
    <text evidence="3">The sequence shown here is derived from an EMBL/GenBank/DDBJ whole genome shotgun (WGS) entry which is preliminary data.</text>
</comment>
<proteinExistence type="predicted"/>
<sequence>MPRPEKPLDPFAGPVEQFAFDLRKLREKAGSPGYRELGKLSHYSPSTLADAARGQRLPSLAVTLAFVRACGGDEEEWERRWREIGAQDTDQPRTPSPYVGLKAFTEQDADRFFGRERLVGKLLGKLEHHDTVLVIGASGSGKSSLLRAGLLARVHGELITPGTHQIPQTEALLVVDQFEEIFTLPTATSSSPNSRAASTRPSSACAPTSTATSPATPPSPTPSRTRRSWSAR</sequence>
<evidence type="ECO:0000313" key="3">
    <source>
        <dbReference type="EMBL" id="GGU14847.1"/>
    </source>
</evidence>
<gene>
    <name evidence="3" type="ORF">GCM10010178_02900</name>
</gene>
<evidence type="ECO:0000256" key="1">
    <source>
        <dbReference type="SAM" id="MobiDB-lite"/>
    </source>
</evidence>
<accession>A0ABQ2UCE3</accession>
<reference evidence="4" key="1">
    <citation type="journal article" date="2019" name="Int. J. Syst. Evol. Microbiol.">
        <title>The Global Catalogue of Microorganisms (GCM) 10K type strain sequencing project: providing services to taxonomists for standard genome sequencing and annotation.</title>
        <authorList>
            <consortium name="The Broad Institute Genomics Platform"/>
            <consortium name="The Broad Institute Genome Sequencing Center for Infectious Disease"/>
            <person name="Wu L."/>
            <person name="Ma J."/>
        </authorList>
    </citation>
    <scope>NUCLEOTIDE SEQUENCE [LARGE SCALE GENOMIC DNA]</scope>
    <source>
        <strain evidence="4">JCM 3296</strain>
    </source>
</reference>
<dbReference type="CDD" id="cd00093">
    <property type="entry name" value="HTH_XRE"/>
    <property type="match status" value="1"/>
</dbReference>
<name>A0ABQ2UCE3_9PSEU</name>
<protein>
    <recommendedName>
        <fullName evidence="2">HTH cro/C1-type domain-containing protein</fullName>
    </recommendedName>
</protein>
<dbReference type="Pfam" id="PF13560">
    <property type="entry name" value="HTH_31"/>
    <property type="match status" value="1"/>
</dbReference>
<feature type="region of interest" description="Disordered" evidence="1">
    <location>
        <begin position="186"/>
        <end position="232"/>
    </location>
</feature>
<dbReference type="Gene3D" id="3.40.50.300">
    <property type="entry name" value="P-loop containing nucleotide triphosphate hydrolases"/>
    <property type="match status" value="1"/>
</dbReference>
<dbReference type="SUPFAM" id="SSF52540">
    <property type="entry name" value="P-loop containing nucleoside triphosphate hydrolases"/>
    <property type="match status" value="1"/>
</dbReference>
<feature type="compositionally biased region" description="Low complexity" evidence="1">
    <location>
        <begin position="186"/>
        <end position="214"/>
    </location>
</feature>
<organism evidence="3 4">
    <name type="scientific">Lentzea flava</name>
    <dbReference type="NCBI Taxonomy" id="103732"/>
    <lineage>
        <taxon>Bacteria</taxon>
        <taxon>Bacillati</taxon>
        <taxon>Actinomycetota</taxon>
        <taxon>Actinomycetes</taxon>
        <taxon>Pseudonocardiales</taxon>
        <taxon>Pseudonocardiaceae</taxon>
        <taxon>Lentzea</taxon>
    </lineage>
</organism>
<dbReference type="InterPro" id="IPR001387">
    <property type="entry name" value="Cro/C1-type_HTH"/>
</dbReference>
<evidence type="ECO:0000313" key="4">
    <source>
        <dbReference type="Proteomes" id="UP000649573"/>
    </source>
</evidence>
<dbReference type="InterPro" id="IPR027417">
    <property type="entry name" value="P-loop_NTPase"/>
</dbReference>
<dbReference type="InterPro" id="IPR049052">
    <property type="entry name" value="nSTAND1"/>
</dbReference>
<keyword evidence="4" id="KW-1185">Reference proteome</keyword>
<evidence type="ECO:0000259" key="2">
    <source>
        <dbReference type="SMART" id="SM00530"/>
    </source>
</evidence>